<dbReference type="PATRIC" id="fig|389348.3.peg.2195"/>
<organism evidence="6 7">
    <name type="scientific">Candidatus Protochlamydia naegleriophila</name>
    <dbReference type="NCBI Taxonomy" id="389348"/>
    <lineage>
        <taxon>Bacteria</taxon>
        <taxon>Pseudomonadati</taxon>
        <taxon>Chlamydiota</taxon>
        <taxon>Chlamydiia</taxon>
        <taxon>Parachlamydiales</taxon>
        <taxon>Parachlamydiaceae</taxon>
        <taxon>Candidatus Protochlamydia</taxon>
    </lineage>
</organism>
<dbReference type="KEGG" id="pnl:PNK_1952"/>
<dbReference type="Pfam" id="PF00831">
    <property type="entry name" value="Ribosomal_L29"/>
    <property type="match status" value="1"/>
</dbReference>
<name>A0A0U5JFH6_9BACT</name>
<dbReference type="STRING" id="389348.PNK_1952"/>
<evidence type="ECO:0000256" key="3">
    <source>
        <dbReference type="ARBA" id="ARBA00023274"/>
    </source>
</evidence>
<protein>
    <recommendedName>
        <fullName evidence="4 5">Large ribosomal subunit protein uL29</fullName>
    </recommendedName>
</protein>
<keyword evidence="3 5" id="KW-0687">Ribonucleoprotein</keyword>
<dbReference type="RefSeq" id="WP_032123921.1">
    <property type="nucleotide sequence ID" value="NZ_LN879502.1"/>
</dbReference>
<gene>
    <name evidence="5 6" type="primary">rpmC</name>
    <name evidence="6" type="ORF">PNK_1952</name>
</gene>
<keyword evidence="2 5" id="KW-0689">Ribosomal protein</keyword>
<sequence length="73" mass="8804">MYKAKDLRDQSLEELEATYDESCRKLFELQNEFRSQKKRENPHEIKHARKDIARLLTVITEKRRGNQNQTNRG</sequence>
<dbReference type="GO" id="GO:0005840">
    <property type="term" value="C:ribosome"/>
    <property type="evidence" value="ECO:0007669"/>
    <property type="project" value="UniProtKB-KW"/>
</dbReference>
<dbReference type="GO" id="GO:1990904">
    <property type="term" value="C:ribonucleoprotein complex"/>
    <property type="evidence" value="ECO:0007669"/>
    <property type="project" value="UniProtKB-KW"/>
</dbReference>
<dbReference type="InterPro" id="IPR001854">
    <property type="entry name" value="Ribosomal_uL29"/>
</dbReference>
<dbReference type="EMBL" id="LN879502">
    <property type="protein sequence ID" value="CUI17556.1"/>
    <property type="molecule type" value="Genomic_DNA"/>
</dbReference>
<comment type="similarity">
    <text evidence="1 5">Belongs to the universal ribosomal protein uL29 family.</text>
</comment>
<evidence type="ECO:0000313" key="7">
    <source>
        <dbReference type="Proteomes" id="UP000069902"/>
    </source>
</evidence>
<proteinExistence type="inferred from homology"/>
<dbReference type="AlphaFoldDB" id="A0A0U5JFH6"/>
<evidence type="ECO:0000256" key="5">
    <source>
        <dbReference type="HAMAP-Rule" id="MF_00374"/>
    </source>
</evidence>
<evidence type="ECO:0000256" key="1">
    <source>
        <dbReference type="ARBA" id="ARBA00009254"/>
    </source>
</evidence>
<dbReference type="PROSITE" id="PS00579">
    <property type="entry name" value="RIBOSOMAL_L29"/>
    <property type="match status" value="1"/>
</dbReference>
<dbReference type="InterPro" id="IPR018254">
    <property type="entry name" value="Ribosomal_uL29_CS"/>
</dbReference>
<dbReference type="InParanoid" id="A0A0U5JFH6"/>
<dbReference type="NCBIfam" id="TIGR00012">
    <property type="entry name" value="L29"/>
    <property type="match status" value="1"/>
</dbReference>
<keyword evidence="7" id="KW-1185">Reference proteome</keyword>
<dbReference type="GO" id="GO:0006412">
    <property type="term" value="P:translation"/>
    <property type="evidence" value="ECO:0007669"/>
    <property type="project" value="UniProtKB-UniRule"/>
</dbReference>
<dbReference type="HAMAP" id="MF_00374">
    <property type="entry name" value="Ribosomal_uL29"/>
    <property type="match status" value="1"/>
</dbReference>
<dbReference type="Gene3D" id="1.10.287.310">
    <property type="match status" value="1"/>
</dbReference>
<dbReference type="SUPFAM" id="SSF46561">
    <property type="entry name" value="Ribosomal protein L29 (L29p)"/>
    <property type="match status" value="1"/>
</dbReference>
<dbReference type="Proteomes" id="UP000069902">
    <property type="component" value="Chromosome cPNK"/>
</dbReference>
<dbReference type="CDD" id="cd00427">
    <property type="entry name" value="Ribosomal_L29_HIP"/>
    <property type="match status" value="1"/>
</dbReference>
<dbReference type="InterPro" id="IPR036049">
    <property type="entry name" value="Ribosomal_uL29_sf"/>
</dbReference>
<dbReference type="GO" id="GO:0003735">
    <property type="term" value="F:structural constituent of ribosome"/>
    <property type="evidence" value="ECO:0007669"/>
    <property type="project" value="InterPro"/>
</dbReference>
<dbReference type="FunCoup" id="A0A0U5JFH6">
    <property type="interactions" value="328"/>
</dbReference>
<evidence type="ECO:0000256" key="4">
    <source>
        <dbReference type="ARBA" id="ARBA00035204"/>
    </source>
</evidence>
<reference evidence="7" key="1">
    <citation type="submission" date="2015-09" db="EMBL/GenBank/DDBJ databases">
        <authorList>
            <person name="Bertelli C."/>
        </authorList>
    </citation>
    <scope>NUCLEOTIDE SEQUENCE [LARGE SCALE GENOMIC DNA]</scope>
    <source>
        <strain evidence="7">KNic</strain>
    </source>
</reference>
<evidence type="ECO:0000313" key="6">
    <source>
        <dbReference type="EMBL" id="CUI17556.1"/>
    </source>
</evidence>
<evidence type="ECO:0000256" key="2">
    <source>
        <dbReference type="ARBA" id="ARBA00022980"/>
    </source>
</evidence>
<accession>A0A0U5JFH6</accession>